<evidence type="ECO:0000256" key="3">
    <source>
        <dbReference type="ARBA" id="ARBA00022692"/>
    </source>
</evidence>
<feature type="transmembrane region" description="Helical" evidence="7">
    <location>
        <begin position="79"/>
        <end position="101"/>
    </location>
</feature>
<dbReference type="GO" id="GO:0045039">
    <property type="term" value="P:protein insertion into mitochondrial inner membrane"/>
    <property type="evidence" value="ECO:0007669"/>
    <property type="project" value="TreeGrafter"/>
</dbReference>
<feature type="region of interest" description="Disordered" evidence="6">
    <location>
        <begin position="1"/>
        <end position="23"/>
    </location>
</feature>
<reference evidence="9" key="1">
    <citation type="journal article" date="2011" name="Genome Res.">
        <title>Phylogeny-wide analysis of social amoeba genomes highlights ancient origins for complex intercellular communication.</title>
        <authorList>
            <person name="Heidel A.J."/>
            <person name="Lawal H.M."/>
            <person name="Felder M."/>
            <person name="Schilde C."/>
            <person name="Helps N.R."/>
            <person name="Tunggal B."/>
            <person name="Rivero F."/>
            <person name="John U."/>
            <person name="Schleicher M."/>
            <person name="Eichinger L."/>
            <person name="Platzer M."/>
            <person name="Noegel A.A."/>
            <person name="Schaap P."/>
            <person name="Gloeckner G."/>
        </authorList>
    </citation>
    <scope>NUCLEOTIDE SEQUENCE [LARGE SCALE GENOMIC DNA]</scope>
    <source>
        <strain evidence="9">SH3</strain>
    </source>
</reference>
<dbReference type="KEGG" id="dfa:DFA_10359"/>
<comment type="similarity">
    <text evidence="2">Belongs to the MGR2 family.</text>
</comment>
<dbReference type="Proteomes" id="UP000007797">
    <property type="component" value="Unassembled WGS sequence"/>
</dbReference>
<proteinExistence type="inferred from homology"/>
<keyword evidence="3 7" id="KW-0812">Transmembrane</keyword>
<dbReference type="EMBL" id="GL883026">
    <property type="protein sequence ID" value="EGG15517.1"/>
    <property type="molecule type" value="Genomic_DNA"/>
</dbReference>
<keyword evidence="5 7" id="KW-0472">Membrane</keyword>
<protein>
    <submittedName>
        <fullName evidence="8">Reactive oxygen species modulator</fullName>
    </submittedName>
</protein>
<evidence type="ECO:0000256" key="4">
    <source>
        <dbReference type="ARBA" id="ARBA00022989"/>
    </source>
</evidence>
<dbReference type="GeneID" id="14867666"/>
<comment type="subcellular location">
    <subcellularLocation>
        <location evidence="1">Membrane</location>
    </subcellularLocation>
</comment>
<sequence>MSDKKNTNTAAAKEDNYKYPPAPPPRINQVQAALQGNQCLQQVAMGGLMGATVGSMFGLVIGMTTCYMSKAPRTMYSKIAGKFALQMGGFFGGIMSIGGALRCEEDETEDVKSNNNNKNNINDDLNTYSFLNLYSNNNNNNSLKINHFNTTKYNKSSLNILTEDE</sequence>
<evidence type="ECO:0000256" key="6">
    <source>
        <dbReference type="SAM" id="MobiDB-lite"/>
    </source>
</evidence>
<dbReference type="OMA" id="MYSKIAG"/>
<evidence type="ECO:0000256" key="2">
    <source>
        <dbReference type="ARBA" id="ARBA00007839"/>
    </source>
</evidence>
<dbReference type="STRING" id="1054147.F4Q9Z8"/>
<evidence type="ECO:0000256" key="5">
    <source>
        <dbReference type="ARBA" id="ARBA00023136"/>
    </source>
</evidence>
<dbReference type="PANTHER" id="PTHR28525:SF1">
    <property type="entry name" value="REACTIVE OXYGEN SPECIES MODULATOR 1"/>
    <property type="match status" value="1"/>
</dbReference>
<dbReference type="PANTHER" id="PTHR28525">
    <property type="entry name" value="REACTIVE OXYGEN SPECIES MODULATOR 1"/>
    <property type="match status" value="1"/>
</dbReference>
<accession>F4Q9Z8</accession>
<keyword evidence="9" id="KW-1185">Reference proteome</keyword>
<gene>
    <name evidence="8" type="primary">romo1</name>
    <name evidence="8" type="ORF">DFA_10359</name>
</gene>
<evidence type="ECO:0000313" key="8">
    <source>
        <dbReference type="EMBL" id="EGG15517.1"/>
    </source>
</evidence>
<name>F4Q9Z8_CACFS</name>
<evidence type="ECO:0000313" key="9">
    <source>
        <dbReference type="Proteomes" id="UP000007797"/>
    </source>
</evidence>
<dbReference type="InterPro" id="IPR018450">
    <property type="entry name" value="Romo1/Mgr2"/>
</dbReference>
<dbReference type="AlphaFoldDB" id="F4Q9Z8"/>
<evidence type="ECO:0000256" key="1">
    <source>
        <dbReference type="ARBA" id="ARBA00004370"/>
    </source>
</evidence>
<dbReference type="GO" id="GO:0005744">
    <property type="term" value="C:TIM23 mitochondrial import inner membrane translocase complex"/>
    <property type="evidence" value="ECO:0007669"/>
    <property type="project" value="TreeGrafter"/>
</dbReference>
<dbReference type="GO" id="GO:0030150">
    <property type="term" value="P:protein import into mitochondrial matrix"/>
    <property type="evidence" value="ECO:0007669"/>
    <property type="project" value="TreeGrafter"/>
</dbReference>
<keyword evidence="4 7" id="KW-1133">Transmembrane helix</keyword>
<evidence type="ECO:0000256" key="7">
    <source>
        <dbReference type="SAM" id="Phobius"/>
    </source>
</evidence>
<feature type="transmembrane region" description="Helical" evidence="7">
    <location>
        <begin position="43"/>
        <end position="67"/>
    </location>
</feature>
<organism evidence="8 9">
    <name type="scientific">Cavenderia fasciculata</name>
    <name type="common">Slime mold</name>
    <name type="synonym">Dictyostelium fasciculatum</name>
    <dbReference type="NCBI Taxonomy" id="261658"/>
    <lineage>
        <taxon>Eukaryota</taxon>
        <taxon>Amoebozoa</taxon>
        <taxon>Evosea</taxon>
        <taxon>Eumycetozoa</taxon>
        <taxon>Dictyostelia</taxon>
        <taxon>Acytosteliales</taxon>
        <taxon>Cavenderiaceae</taxon>
        <taxon>Cavenderia</taxon>
    </lineage>
</organism>
<dbReference type="RefSeq" id="XP_004354259.1">
    <property type="nucleotide sequence ID" value="XM_004354207.1"/>
</dbReference>
<feature type="compositionally biased region" description="Basic and acidic residues" evidence="6">
    <location>
        <begin position="1"/>
        <end position="17"/>
    </location>
</feature>
<dbReference type="Pfam" id="PF10247">
    <property type="entry name" value="Romo1"/>
    <property type="match status" value="1"/>
</dbReference>
<dbReference type="SMART" id="SM01378">
    <property type="entry name" value="Romo1"/>
    <property type="match status" value="1"/>
</dbReference>